<reference evidence="3 4" key="1">
    <citation type="submission" date="2024-12" db="EMBL/GenBank/DDBJ databases">
        <authorList>
            <person name="Hu S."/>
        </authorList>
    </citation>
    <scope>NUCLEOTIDE SEQUENCE [LARGE SCALE GENOMIC DNA]</scope>
    <source>
        <strain evidence="3 4">P-25</strain>
    </source>
</reference>
<keyword evidence="1" id="KW-0812">Transmembrane</keyword>
<proteinExistence type="predicted"/>
<accession>A0ABW9JDT8</accession>
<dbReference type="Proteomes" id="UP001517367">
    <property type="component" value="Unassembled WGS sequence"/>
</dbReference>
<sequence>MKGLRIYFIFGGLLLVLYIVAQYTKPAEINWNPTYLPEDKNPFGTYILRQHIQDVFPKAEQKVYKTDIYNTLKTVPKGSSNYFIIASTLKVENLDFVAMRKYMEAGNRIFIAAFQMDGALADSLKINLGSDFDFQNKTKYPINFTSPHLKREMDYYFEKGIAAQYFSGLDTTKALVLGRKYEIKPNLIQYRFGKGSLLLCPNPQLFTNYNLLNENGSDYVAKVFSYLPSAKTIIWDEYYVRPAANEQSVFRVLFGYDELRWAYYLALVGLLIFVLYEMKRRQRIIPLLDPLTNSSVEFAQTIGRVYYQQRNHHDIIEKKINYFLEYVRNKYRLKTTELDQEFKETLVKITGIDAALIEQLVGYINSFNKLDEKAKIDDQYLIDFNKLIEQFYKLDR</sequence>
<feature type="transmembrane region" description="Helical" evidence="1">
    <location>
        <begin position="261"/>
        <end position="278"/>
    </location>
</feature>
<keyword evidence="1" id="KW-1133">Transmembrane helix</keyword>
<gene>
    <name evidence="3" type="ORF">E5L68_004140</name>
</gene>
<evidence type="ECO:0000259" key="2">
    <source>
        <dbReference type="Pfam" id="PF14258"/>
    </source>
</evidence>
<dbReference type="RefSeq" id="WP_138729789.1">
    <property type="nucleotide sequence ID" value="NZ_SRMP02000003.1"/>
</dbReference>
<keyword evidence="1" id="KW-0472">Membrane</keyword>
<evidence type="ECO:0000313" key="4">
    <source>
        <dbReference type="Proteomes" id="UP001517367"/>
    </source>
</evidence>
<dbReference type="InterPro" id="IPR025646">
    <property type="entry name" value="DUF4350"/>
</dbReference>
<feature type="domain" description="DUF4350" evidence="2">
    <location>
        <begin position="38"/>
        <end position="220"/>
    </location>
</feature>
<dbReference type="EMBL" id="SRMP02000003">
    <property type="protein sequence ID" value="MFN0290565.1"/>
    <property type="molecule type" value="Genomic_DNA"/>
</dbReference>
<protein>
    <submittedName>
        <fullName evidence="3">DUF4350 domain-containing protein</fullName>
    </submittedName>
</protein>
<name>A0ABW9JDT8_9SPHI</name>
<comment type="caution">
    <text evidence="3">The sequence shown here is derived from an EMBL/GenBank/DDBJ whole genome shotgun (WGS) entry which is preliminary data.</text>
</comment>
<keyword evidence="4" id="KW-1185">Reference proteome</keyword>
<evidence type="ECO:0000256" key="1">
    <source>
        <dbReference type="SAM" id="Phobius"/>
    </source>
</evidence>
<organism evidence="3 4">
    <name type="scientific">Pedobacter helvus</name>
    <dbReference type="NCBI Taxonomy" id="2563444"/>
    <lineage>
        <taxon>Bacteria</taxon>
        <taxon>Pseudomonadati</taxon>
        <taxon>Bacteroidota</taxon>
        <taxon>Sphingobacteriia</taxon>
        <taxon>Sphingobacteriales</taxon>
        <taxon>Sphingobacteriaceae</taxon>
        <taxon>Pedobacter</taxon>
    </lineage>
</organism>
<evidence type="ECO:0000313" key="3">
    <source>
        <dbReference type="EMBL" id="MFN0290565.1"/>
    </source>
</evidence>
<dbReference type="Pfam" id="PF14258">
    <property type="entry name" value="DUF4350"/>
    <property type="match status" value="1"/>
</dbReference>